<accession>A0AAV6XMV2</accession>
<dbReference type="SUPFAM" id="SSF48264">
    <property type="entry name" value="Cytochrome P450"/>
    <property type="match status" value="1"/>
</dbReference>
<sequence>MQRHMESSANVRKLKIMEMMKFLSVEKIGQIVNVEEMIFAAFINVMSNGLVSRDIFETGGVGEKDVKVRSFVNKIIDKCSPFGLADVFPVLKGLDFWGRRKAMDIYRGIELIWGDVINERRGRRRDVDHDSGQDFLDVLLGTEFADHQILILLTDQ</sequence>
<keyword evidence="7" id="KW-0503">Monooxygenase</keyword>
<protein>
    <submittedName>
        <fullName evidence="8">Uncharacterized protein</fullName>
    </submittedName>
</protein>
<dbReference type="GO" id="GO:0016705">
    <property type="term" value="F:oxidoreductase activity, acting on paired donors, with incorporation or reduction of molecular oxygen"/>
    <property type="evidence" value="ECO:0007669"/>
    <property type="project" value="InterPro"/>
</dbReference>
<name>A0AAV6XMV2_9LAMI</name>
<proteinExistence type="inferred from homology"/>
<keyword evidence="3" id="KW-0349">Heme</keyword>
<gene>
    <name evidence="8" type="ORF">BUALT_Bualt06G0114400</name>
</gene>
<dbReference type="GO" id="GO:0020037">
    <property type="term" value="F:heme binding"/>
    <property type="evidence" value="ECO:0007669"/>
    <property type="project" value="InterPro"/>
</dbReference>
<dbReference type="Proteomes" id="UP000826271">
    <property type="component" value="Unassembled WGS sequence"/>
</dbReference>
<evidence type="ECO:0000256" key="3">
    <source>
        <dbReference type="ARBA" id="ARBA00022617"/>
    </source>
</evidence>
<evidence type="ECO:0000256" key="7">
    <source>
        <dbReference type="ARBA" id="ARBA00023033"/>
    </source>
</evidence>
<dbReference type="PANTHER" id="PTHR47950">
    <property type="entry name" value="CYTOCHROME P450, FAMILY 76, SUBFAMILY C, POLYPEPTIDE 5-RELATED"/>
    <property type="match status" value="1"/>
</dbReference>
<dbReference type="Gene3D" id="1.10.630.10">
    <property type="entry name" value="Cytochrome P450"/>
    <property type="match status" value="1"/>
</dbReference>
<dbReference type="EMBL" id="WHWC01000006">
    <property type="protein sequence ID" value="KAG8381362.1"/>
    <property type="molecule type" value="Genomic_DNA"/>
</dbReference>
<evidence type="ECO:0000256" key="2">
    <source>
        <dbReference type="ARBA" id="ARBA00010617"/>
    </source>
</evidence>
<comment type="caution">
    <text evidence="8">The sequence shown here is derived from an EMBL/GenBank/DDBJ whole genome shotgun (WGS) entry which is preliminary data.</text>
</comment>
<keyword evidence="6" id="KW-0408">Iron</keyword>
<evidence type="ECO:0000256" key="4">
    <source>
        <dbReference type="ARBA" id="ARBA00022723"/>
    </source>
</evidence>
<evidence type="ECO:0000256" key="1">
    <source>
        <dbReference type="ARBA" id="ARBA00001971"/>
    </source>
</evidence>
<dbReference type="PANTHER" id="PTHR47950:SF49">
    <property type="entry name" value="CYTOCHROME P450"/>
    <property type="match status" value="1"/>
</dbReference>
<dbReference type="InterPro" id="IPR036396">
    <property type="entry name" value="Cyt_P450_sf"/>
</dbReference>
<organism evidence="8 9">
    <name type="scientific">Buddleja alternifolia</name>
    <dbReference type="NCBI Taxonomy" id="168488"/>
    <lineage>
        <taxon>Eukaryota</taxon>
        <taxon>Viridiplantae</taxon>
        <taxon>Streptophyta</taxon>
        <taxon>Embryophyta</taxon>
        <taxon>Tracheophyta</taxon>
        <taxon>Spermatophyta</taxon>
        <taxon>Magnoliopsida</taxon>
        <taxon>eudicotyledons</taxon>
        <taxon>Gunneridae</taxon>
        <taxon>Pentapetalae</taxon>
        <taxon>asterids</taxon>
        <taxon>lamiids</taxon>
        <taxon>Lamiales</taxon>
        <taxon>Scrophulariaceae</taxon>
        <taxon>Buddlejeae</taxon>
        <taxon>Buddleja</taxon>
    </lineage>
</organism>
<evidence type="ECO:0000256" key="6">
    <source>
        <dbReference type="ARBA" id="ARBA00023004"/>
    </source>
</evidence>
<dbReference type="AlphaFoldDB" id="A0AAV6XMV2"/>
<keyword evidence="9" id="KW-1185">Reference proteome</keyword>
<evidence type="ECO:0000313" key="9">
    <source>
        <dbReference type="Proteomes" id="UP000826271"/>
    </source>
</evidence>
<dbReference type="GO" id="GO:0004497">
    <property type="term" value="F:monooxygenase activity"/>
    <property type="evidence" value="ECO:0007669"/>
    <property type="project" value="UniProtKB-KW"/>
</dbReference>
<comment type="cofactor">
    <cofactor evidence="1">
        <name>heme</name>
        <dbReference type="ChEBI" id="CHEBI:30413"/>
    </cofactor>
</comment>
<evidence type="ECO:0000256" key="5">
    <source>
        <dbReference type="ARBA" id="ARBA00023002"/>
    </source>
</evidence>
<reference evidence="8" key="1">
    <citation type="submission" date="2019-10" db="EMBL/GenBank/DDBJ databases">
        <authorList>
            <person name="Zhang R."/>
            <person name="Pan Y."/>
            <person name="Wang J."/>
            <person name="Ma R."/>
            <person name="Yu S."/>
        </authorList>
    </citation>
    <scope>NUCLEOTIDE SEQUENCE</scope>
    <source>
        <strain evidence="8">LA-IB0</strain>
        <tissue evidence="8">Leaf</tissue>
    </source>
</reference>
<dbReference type="GO" id="GO:0005506">
    <property type="term" value="F:iron ion binding"/>
    <property type="evidence" value="ECO:0007669"/>
    <property type="project" value="InterPro"/>
</dbReference>
<comment type="similarity">
    <text evidence="2">Belongs to the cytochrome P450 family.</text>
</comment>
<keyword evidence="4" id="KW-0479">Metal-binding</keyword>
<evidence type="ECO:0000313" key="8">
    <source>
        <dbReference type="EMBL" id="KAG8381362.1"/>
    </source>
</evidence>
<keyword evidence="5" id="KW-0560">Oxidoreductase</keyword>